<dbReference type="InterPro" id="IPR001907">
    <property type="entry name" value="ClpP"/>
</dbReference>
<feature type="active site" evidence="7">
    <location>
        <position position="81"/>
    </location>
</feature>
<evidence type="ECO:0000256" key="5">
    <source>
        <dbReference type="ARBA" id="ARBA00022825"/>
    </source>
</evidence>
<reference evidence="10" key="1">
    <citation type="submission" date="2020-09" db="EMBL/GenBank/DDBJ databases">
        <title>Characterization of the complete chloroplast genome of Actinidia latifolia (Actinidiaceae).</title>
        <authorList>
            <person name="Yang A."/>
            <person name="Hu M."/>
            <person name="Liu S."/>
            <person name="Liu T."/>
            <person name="Zhou H."/>
            <person name="Yu F."/>
        </authorList>
    </citation>
    <scope>NUCLEOTIDE SEQUENCE</scope>
    <source>
        <tissue evidence="10">Leaf</tissue>
    </source>
</reference>
<evidence type="ECO:0000256" key="1">
    <source>
        <dbReference type="ARBA" id="ARBA00007039"/>
    </source>
</evidence>
<proteinExistence type="inferred from homology"/>
<dbReference type="AlphaFoldDB" id="A0A7T0GFY4"/>
<evidence type="ECO:0000256" key="2">
    <source>
        <dbReference type="ARBA" id="ARBA00022640"/>
    </source>
</evidence>
<evidence type="ECO:0000313" key="10">
    <source>
        <dbReference type="EMBL" id="QPJ79774.1"/>
    </source>
</evidence>
<dbReference type="InterPro" id="IPR033135">
    <property type="entry name" value="ClpP_His_AS"/>
</dbReference>
<evidence type="ECO:0000256" key="9">
    <source>
        <dbReference type="RuleBase" id="RU003567"/>
    </source>
</evidence>
<dbReference type="InterPro" id="IPR018215">
    <property type="entry name" value="ClpP_Ser_AS"/>
</dbReference>
<keyword evidence="5 8" id="KW-0720">Serine protease</keyword>
<dbReference type="GO" id="GO:0051117">
    <property type="term" value="F:ATPase binding"/>
    <property type="evidence" value="ECO:0007669"/>
    <property type="project" value="TreeGrafter"/>
</dbReference>
<geneLocation type="chloroplast" evidence="10"/>
<dbReference type="PROSITE" id="PS00381">
    <property type="entry name" value="CLP_PROTEASE_SER"/>
    <property type="match status" value="1"/>
</dbReference>
<evidence type="ECO:0000256" key="8">
    <source>
        <dbReference type="RuleBase" id="RU000549"/>
    </source>
</evidence>
<accession>A0A7T0GFY4</accession>
<keyword evidence="2 10" id="KW-0934">Plastid</keyword>
<name>A0A7T0GFY4_9ERIC</name>
<sequence length="155" mass="17620">MLVGLLIYFGLENPDDDMFLFINSPGGSIRHGTAIFDTMQTVTPRVHTICFGMAASMAALILSGGEHNSRVALPHTRIMLHQPFCTYLEHFYNQNVMEWNEMLKLRNCIVEMYEKRTGEFSWIISDDLERDLFMSAIAAKNYGTFGIVDSVGSWQ</sequence>
<dbReference type="PANTHER" id="PTHR10381">
    <property type="entry name" value="ATP-DEPENDENT CLP PROTEASE PROTEOLYTIC SUBUNIT"/>
    <property type="match status" value="1"/>
</dbReference>
<dbReference type="SUPFAM" id="SSF52096">
    <property type="entry name" value="ClpP/crotonase"/>
    <property type="match status" value="1"/>
</dbReference>
<dbReference type="GO" id="GO:0009532">
    <property type="term" value="C:plastid stroma"/>
    <property type="evidence" value="ECO:0007669"/>
    <property type="project" value="UniProtKB-ARBA"/>
</dbReference>
<dbReference type="CDD" id="cd07017">
    <property type="entry name" value="S14_ClpP_2"/>
    <property type="match status" value="1"/>
</dbReference>
<dbReference type="GO" id="GO:0004176">
    <property type="term" value="F:ATP-dependent peptidase activity"/>
    <property type="evidence" value="ECO:0007669"/>
    <property type="project" value="InterPro"/>
</dbReference>
<protein>
    <recommendedName>
        <fullName evidence="9">ATP-dependent Clp protease proteolytic subunit</fullName>
        <ecNumber evidence="8">3.4.21.92</ecNumber>
    </recommendedName>
</protein>
<comment type="similarity">
    <text evidence="1 9">Belongs to the peptidase S14 family.</text>
</comment>
<dbReference type="InterPro" id="IPR029045">
    <property type="entry name" value="ClpP/crotonase-like_dom_sf"/>
</dbReference>
<dbReference type="PANTHER" id="PTHR10381:SF15">
    <property type="entry name" value="CHLOROPLASTIC ATP-DEPENDENT CLP PROTEASE PROTEOLYTIC SUBUNIT 1"/>
    <property type="match status" value="1"/>
</dbReference>
<evidence type="ECO:0000256" key="3">
    <source>
        <dbReference type="ARBA" id="ARBA00022670"/>
    </source>
</evidence>
<dbReference type="EC" id="3.4.21.92" evidence="8"/>
<evidence type="ECO:0000256" key="6">
    <source>
        <dbReference type="PROSITE-ProRule" id="PRU10085"/>
    </source>
</evidence>
<evidence type="ECO:0000256" key="7">
    <source>
        <dbReference type="PROSITE-ProRule" id="PRU10086"/>
    </source>
</evidence>
<feature type="active site" evidence="6">
    <location>
        <position position="56"/>
    </location>
</feature>
<dbReference type="PRINTS" id="PR00127">
    <property type="entry name" value="CLPPROTEASEP"/>
</dbReference>
<dbReference type="GO" id="GO:0004252">
    <property type="term" value="F:serine-type endopeptidase activity"/>
    <property type="evidence" value="ECO:0007669"/>
    <property type="project" value="UniProtKB-EC"/>
</dbReference>
<dbReference type="EMBL" id="MW057417">
    <property type="protein sequence ID" value="QPJ79774.1"/>
    <property type="molecule type" value="Genomic_DNA"/>
</dbReference>
<keyword evidence="4 8" id="KW-0378">Hydrolase</keyword>
<dbReference type="GO" id="GO:0009368">
    <property type="term" value="C:endopeptidase Clp complex"/>
    <property type="evidence" value="ECO:0007669"/>
    <property type="project" value="TreeGrafter"/>
</dbReference>
<dbReference type="Pfam" id="PF00574">
    <property type="entry name" value="CLP_protease"/>
    <property type="match status" value="1"/>
</dbReference>
<evidence type="ECO:0000256" key="4">
    <source>
        <dbReference type="ARBA" id="ARBA00022801"/>
    </source>
</evidence>
<keyword evidence="3 8" id="KW-0645">Protease</keyword>
<dbReference type="PROSITE" id="PS00382">
    <property type="entry name" value="CLP_PROTEASE_HIS"/>
    <property type="match status" value="1"/>
</dbReference>
<dbReference type="GO" id="GO:0006515">
    <property type="term" value="P:protein quality control for misfolded or incompletely synthesized proteins"/>
    <property type="evidence" value="ECO:0007669"/>
    <property type="project" value="TreeGrafter"/>
</dbReference>
<dbReference type="InterPro" id="IPR023562">
    <property type="entry name" value="ClpP/TepA"/>
</dbReference>
<organism evidence="10">
    <name type="scientific">Actinidia latifolia</name>
    <dbReference type="NCBI Taxonomy" id="165711"/>
    <lineage>
        <taxon>Eukaryota</taxon>
        <taxon>Viridiplantae</taxon>
        <taxon>Streptophyta</taxon>
        <taxon>Embryophyta</taxon>
        <taxon>Tracheophyta</taxon>
        <taxon>Spermatophyta</taxon>
        <taxon>Magnoliopsida</taxon>
        <taxon>eudicotyledons</taxon>
        <taxon>Gunneridae</taxon>
        <taxon>Pentapetalae</taxon>
        <taxon>asterids</taxon>
        <taxon>Ericales</taxon>
        <taxon>Actinidiaceae</taxon>
        <taxon>Actinidia</taxon>
    </lineage>
</organism>
<gene>
    <name evidence="10" type="primary">clpP</name>
</gene>
<dbReference type="Gene3D" id="3.90.226.10">
    <property type="entry name" value="2-enoyl-CoA Hydratase, Chain A, domain 1"/>
    <property type="match status" value="1"/>
</dbReference>
<keyword evidence="10" id="KW-0150">Chloroplast</keyword>